<dbReference type="Pfam" id="PF00295">
    <property type="entry name" value="Glyco_hydro_28"/>
    <property type="match status" value="1"/>
</dbReference>
<accession>A0A9Q1M923</accession>
<dbReference type="OrthoDB" id="187139at2759"/>
<feature type="chain" id="PRO_5040300272" description="Polygalacturonase" evidence="5">
    <location>
        <begin position="16"/>
        <end position="451"/>
    </location>
</feature>
<dbReference type="GO" id="GO:0004650">
    <property type="term" value="F:polygalacturonase activity"/>
    <property type="evidence" value="ECO:0007669"/>
    <property type="project" value="InterPro"/>
</dbReference>
<comment type="similarity">
    <text evidence="1 4">Belongs to the glycosyl hydrolase 28 family.</text>
</comment>
<reference evidence="7" key="1">
    <citation type="journal article" date="2023" name="Proc. Natl. Acad. Sci. U.S.A.">
        <title>Genomic and structural basis for evolution of tropane alkaloid biosynthesis.</title>
        <authorList>
            <person name="Wanga Y.-J."/>
            <person name="Taina T."/>
            <person name="Yua J.-Y."/>
            <person name="Lia J."/>
            <person name="Xua B."/>
            <person name="Chenc J."/>
            <person name="D'Auriad J.C."/>
            <person name="Huanga J.-P."/>
            <person name="Huanga S.-X."/>
        </authorList>
    </citation>
    <scope>NUCLEOTIDE SEQUENCE [LARGE SCALE GENOMIC DNA]</scope>
    <source>
        <strain evidence="7">cv. KIB-2019</strain>
    </source>
</reference>
<dbReference type="InterPro" id="IPR011050">
    <property type="entry name" value="Pectin_lyase_fold/virulence"/>
</dbReference>
<comment type="caution">
    <text evidence="6">The sequence shown here is derived from an EMBL/GenBank/DDBJ whole genome shotgun (WGS) entry which is preliminary data.</text>
</comment>
<keyword evidence="3 4" id="KW-0326">Glycosidase</keyword>
<dbReference type="Proteomes" id="UP001152561">
    <property type="component" value="Unassembled WGS sequence"/>
</dbReference>
<name>A0A9Q1M923_9SOLA</name>
<keyword evidence="2 4" id="KW-0378">Hydrolase</keyword>
<organism evidence="6 7">
    <name type="scientific">Anisodus acutangulus</name>
    <dbReference type="NCBI Taxonomy" id="402998"/>
    <lineage>
        <taxon>Eukaryota</taxon>
        <taxon>Viridiplantae</taxon>
        <taxon>Streptophyta</taxon>
        <taxon>Embryophyta</taxon>
        <taxon>Tracheophyta</taxon>
        <taxon>Spermatophyta</taxon>
        <taxon>Magnoliopsida</taxon>
        <taxon>eudicotyledons</taxon>
        <taxon>Gunneridae</taxon>
        <taxon>Pentapetalae</taxon>
        <taxon>asterids</taxon>
        <taxon>lamiids</taxon>
        <taxon>Solanales</taxon>
        <taxon>Solanaceae</taxon>
        <taxon>Solanoideae</taxon>
        <taxon>Hyoscyameae</taxon>
        <taxon>Anisodus</taxon>
    </lineage>
</organism>
<evidence type="ECO:0008006" key="8">
    <source>
        <dbReference type="Google" id="ProtNLM"/>
    </source>
</evidence>
<evidence type="ECO:0000256" key="4">
    <source>
        <dbReference type="RuleBase" id="RU361169"/>
    </source>
</evidence>
<evidence type="ECO:0000256" key="5">
    <source>
        <dbReference type="SAM" id="SignalP"/>
    </source>
</evidence>
<keyword evidence="7" id="KW-1185">Reference proteome</keyword>
<proteinExistence type="inferred from homology"/>
<dbReference type="InterPro" id="IPR051801">
    <property type="entry name" value="GH28_Enzymes"/>
</dbReference>
<evidence type="ECO:0000313" key="7">
    <source>
        <dbReference type="Proteomes" id="UP001152561"/>
    </source>
</evidence>
<dbReference type="SUPFAM" id="SSF51126">
    <property type="entry name" value="Pectin lyase-like"/>
    <property type="match status" value="1"/>
</dbReference>
<gene>
    <name evidence="6" type="ORF">K7X08_025063</name>
</gene>
<evidence type="ECO:0000256" key="2">
    <source>
        <dbReference type="ARBA" id="ARBA00022801"/>
    </source>
</evidence>
<dbReference type="InterPro" id="IPR000743">
    <property type="entry name" value="Glyco_hydro_28"/>
</dbReference>
<sequence length="451" mass="49004">MVILTWGMLCVTTLGSVDYEAISCRKHSAILTDFGGKGDGKTSNTEAFRRAINELSKFATDGGAQLIVPPGKWLTGPFNLTSNFTLYIHQDAVILASQDEAEWDLIPPLPSYGVGRDAPGRRFISLIFGTNLTDVVITGGNGTIDGQGQQWWTKFRQGQLKNTRPYLIEIMFSDHVQISNLTLINSPSWNVHPVYSSFVVIKGLTILAPTDSPNTDGIDPDSCSNTRIEDCFIVSGDDCIAVKSGWDEYGIAFGMPTQHLIIRNLTCISPDSAVIALGSEMSGGIQDVRAENITAISSESGLRIKTAIGRGAYVKDVFVRGMELQTMKYTFWMTGDYGSHPDDHYDPKALPVIQGINLKNVVAKNVTIAGKLVGIDGDTFKGICISNVAIELSKHAEKLPWNCSNIQGVSSQVSPQPCALLPDQKIDCPFPSDTLPVDKIQFQTCTAPTIH</sequence>
<feature type="signal peptide" evidence="5">
    <location>
        <begin position="1"/>
        <end position="15"/>
    </location>
</feature>
<evidence type="ECO:0000256" key="1">
    <source>
        <dbReference type="ARBA" id="ARBA00008834"/>
    </source>
</evidence>
<dbReference type="EMBL" id="JAJAGQ010000009">
    <property type="protein sequence ID" value="KAJ8554385.1"/>
    <property type="molecule type" value="Genomic_DNA"/>
</dbReference>
<evidence type="ECO:0000256" key="3">
    <source>
        <dbReference type="ARBA" id="ARBA00023295"/>
    </source>
</evidence>
<dbReference type="PANTHER" id="PTHR31339:SF81">
    <property type="entry name" value="POLYGALACTURONASE-RELATED"/>
    <property type="match status" value="1"/>
</dbReference>
<dbReference type="GO" id="GO:0005975">
    <property type="term" value="P:carbohydrate metabolic process"/>
    <property type="evidence" value="ECO:0007669"/>
    <property type="project" value="InterPro"/>
</dbReference>
<dbReference type="AlphaFoldDB" id="A0A9Q1M923"/>
<dbReference type="PANTHER" id="PTHR31339">
    <property type="entry name" value="PECTIN LYASE-RELATED"/>
    <property type="match status" value="1"/>
</dbReference>
<dbReference type="Gene3D" id="2.160.20.10">
    <property type="entry name" value="Single-stranded right-handed beta-helix, Pectin lyase-like"/>
    <property type="match status" value="1"/>
</dbReference>
<evidence type="ECO:0000313" key="6">
    <source>
        <dbReference type="EMBL" id="KAJ8554385.1"/>
    </source>
</evidence>
<dbReference type="InterPro" id="IPR012334">
    <property type="entry name" value="Pectin_lyas_fold"/>
</dbReference>
<protein>
    <recommendedName>
        <fullName evidence="8">Polygalacturonase</fullName>
    </recommendedName>
</protein>
<keyword evidence="5" id="KW-0732">Signal</keyword>